<protein>
    <submittedName>
        <fullName evidence="1">Uncharacterized protein</fullName>
    </submittedName>
</protein>
<proteinExistence type="predicted"/>
<keyword evidence="2" id="KW-1185">Reference proteome</keyword>
<evidence type="ECO:0000313" key="2">
    <source>
        <dbReference type="Proteomes" id="UP000030764"/>
    </source>
</evidence>
<dbReference type="AlphaFoldDB" id="A0A085LW59"/>
<reference evidence="1 2" key="1">
    <citation type="journal article" date="2014" name="Nat. Genet.">
        <title>Genome and transcriptome of the porcine whipworm Trichuris suis.</title>
        <authorList>
            <person name="Jex A.R."/>
            <person name="Nejsum P."/>
            <person name="Schwarz E.M."/>
            <person name="Hu L."/>
            <person name="Young N.D."/>
            <person name="Hall R.S."/>
            <person name="Korhonen P.K."/>
            <person name="Liao S."/>
            <person name="Thamsborg S."/>
            <person name="Xia J."/>
            <person name="Xu P."/>
            <person name="Wang S."/>
            <person name="Scheerlinck J.P."/>
            <person name="Hofmann A."/>
            <person name="Sternberg P.W."/>
            <person name="Wang J."/>
            <person name="Gasser R.B."/>
        </authorList>
    </citation>
    <scope>NUCLEOTIDE SEQUENCE [LARGE SCALE GENOMIC DNA]</scope>
    <source>
        <strain evidence="1">DCEP-RM93M</strain>
    </source>
</reference>
<dbReference type="EMBL" id="KL363276">
    <property type="protein sequence ID" value="KFD49205.1"/>
    <property type="molecule type" value="Genomic_DNA"/>
</dbReference>
<organism evidence="1 2">
    <name type="scientific">Trichuris suis</name>
    <name type="common">pig whipworm</name>
    <dbReference type="NCBI Taxonomy" id="68888"/>
    <lineage>
        <taxon>Eukaryota</taxon>
        <taxon>Metazoa</taxon>
        <taxon>Ecdysozoa</taxon>
        <taxon>Nematoda</taxon>
        <taxon>Enoplea</taxon>
        <taxon>Dorylaimia</taxon>
        <taxon>Trichinellida</taxon>
        <taxon>Trichuridae</taxon>
        <taxon>Trichuris</taxon>
    </lineage>
</organism>
<sequence>MTDNNPMITYRTPKEFQWIPLLSRDVFSPTGSPSSTQCSSWEVIQRPQTSSQEIWFTSCHYPVAVSYLEM</sequence>
<evidence type="ECO:0000313" key="1">
    <source>
        <dbReference type="EMBL" id="KFD49205.1"/>
    </source>
</evidence>
<accession>A0A085LW59</accession>
<name>A0A085LW59_9BILA</name>
<dbReference type="Proteomes" id="UP000030764">
    <property type="component" value="Unassembled WGS sequence"/>
</dbReference>
<gene>
    <name evidence="1" type="ORF">M513_09927</name>
</gene>